<comment type="caution">
    <text evidence="15">The sequence shown here is derived from an EMBL/GenBank/DDBJ whole genome shotgun (WGS) entry which is preliminary data.</text>
</comment>
<feature type="binding site" evidence="7">
    <location>
        <position position="120"/>
    </location>
    <ligand>
        <name>NADPH</name>
        <dbReference type="ChEBI" id="CHEBI:57783"/>
    </ligand>
</feature>
<evidence type="ECO:0000259" key="14">
    <source>
        <dbReference type="Pfam" id="PF07479"/>
    </source>
</evidence>
<feature type="binding site" evidence="7">
    <location>
        <position position="244"/>
    </location>
    <ligand>
        <name>sn-glycerol 3-phosphate</name>
        <dbReference type="ChEBI" id="CHEBI:57597"/>
    </ligand>
</feature>
<feature type="domain" description="Glycerol-3-phosphate dehydrogenase NAD-dependent N-terminal" evidence="13">
    <location>
        <begin position="4"/>
        <end position="135"/>
    </location>
</feature>
<dbReference type="NCBIfam" id="NF000942">
    <property type="entry name" value="PRK00094.1-4"/>
    <property type="match status" value="1"/>
</dbReference>
<keyword evidence="7" id="KW-0963">Cytoplasm</keyword>
<feature type="binding site" evidence="7">
    <location>
        <position position="31"/>
    </location>
    <ligand>
        <name>NADPH</name>
        <dbReference type="ChEBI" id="CHEBI:57783"/>
    </ligand>
</feature>
<dbReference type="PIRSF" id="PIRSF000114">
    <property type="entry name" value="Glycerol-3-P_dh"/>
    <property type="match status" value="1"/>
</dbReference>
<dbReference type="InterPro" id="IPR008927">
    <property type="entry name" value="6-PGluconate_DH-like_C_sf"/>
</dbReference>
<comment type="catalytic activity">
    <reaction evidence="7 12">
        <text>sn-glycerol 3-phosphate + NADP(+) = dihydroxyacetone phosphate + NADPH + H(+)</text>
        <dbReference type="Rhea" id="RHEA:11096"/>
        <dbReference type="ChEBI" id="CHEBI:15378"/>
        <dbReference type="ChEBI" id="CHEBI:57597"/>
        <dbReference type="ChEBI" id="CHEBI:57642"/>
        <dbReference type="ChEBI" id="CHEBI:57783"/>
        <dbReference type="ChEBI" id="CHEBI:58349"/>
        <dbReference type="EC" id="1.1.1.94"/>
    </reaction>
</comment>
<dbReference type="InterPro" id="IPR006168">
    <property type="entry name" value="G3P_DH_NAD-dep"/>
</dbReference>
<accession>A0A0L1JKA2</accession>
<evidence type="ECO:0000313" key="15">
    <source>
        <dbReference type="EMBL" id="KNG92180.1"/>
    </source>
</evidence>
<feature type="binding site" evidence="7">
    <location>
        <position position="244"/>
    </location>
    <ligand>
        <name>NADPH</name>
        <dbReference type="ChEBI" id="CHEBI:57783"/>
    </ligand>
</feature>
<feature type="binding site" evidence="10">
    <location>
        <position position="244"/>
    </location>
    <ligand>
        <name>NAD(+)</name>
        <dbReference type="ChEBI" id="CHEBI:57540"/>
    </ligand>
</feature>
<reference evidence="15 16" key="1">
    <citation type="journal article" date="2015" name="Int. J. Syst. Evol. Microbiol.">
        <title>Aestuariivita atlantica sp. nov., isolated from deep sea sediment of the Atlantic Ocean.</title>
        <authorList>
            <person name="Li G."/>
            <person name="Lai Q."/>
            <person name="Du Y."/>
            <person name="Liu X."/>
            <person name="Sun F."/>
            <person name="Shao Z."/>
        </authorList>
    </citation>
    <scope>NUCLEOTIDE SEQUENCE [LARGE SCALE GENOMIC DNA]</scope>
    <source>
        <strain evidence="15 16">22II-S11-z3</strain>
    </source>
</reference>
<evidence type="ECO:0000256" key="10">
    <source>
        <dbReference type="PIRSR" id="PIRSR000114-3"/>
    </source>
</evidence>
<evidence type="ECO:0000256" key="5">
    <source>
        <dbReference type="ARBA" id="ARBA00023209"/>
    </source>
</evidence>
<dbReference type="InterPro" id="IPR013328">
    <property type="entry name" value="6PGD_dom2"/>
</dbReference>
<dbReference type="GO" id="GO:0008654">
    <property type="term" value="P:phospholipid biosynthetic process"/>
    <property type="evidence" value="ECO:0007669"/>
    <property type="project" value="UniProtKB-KW"/>
</dbReference>
<comment type="catalytic activity">
    <reaction evidence="7">
        <text>sn-glycerol 3-phosphate + NAD(+) = dihydroxyacetone phosphate + NADH + H(+)</text>
        <dbReference type="Rhea" id="RHEA:11092"/>
        <dbReference type="ChEBI" id="CHEBI:15378"/>
        <dbReference type="ChEBI" id="CHEBI:57540"/>
        <dbReference type="ChEBI" id="CHEBI:57597"/>
        <dbReference type="ChEBI" id="CHEBI:57642"/>
        <dbReference type="ChEBI" id="CHEBI:57945"/>
        <dbReference type="EC" id="1.1.1.94"/>
    </reaction>
</comment>
<keyword evidence="3 7" id="KW-0560">Oxidoreductase</keyword>
<keyword evidence="16" id="KW-1185">Reference proteome</keyword>
<dbReference type="PROSITE" id="PS00957">
    <property type="entry name" value="NAD_G3PDH"/>
    <property type="match status" value="1"/>
</dbReference>
<feature type="binding site" evidence="7">
    <location>
        <position position="116"/>
    </location>
    <ligand>
        <name>sn-glycerol 3-phosphate</name>
        <dbReference type="ChEBI" id="CHEBI:57597"/>
    </ligand>
</feature>
<dbReference type="SUPFAM" id="SSF48179">
    <property type="entry name" value="6-phosphogluconate dehydrogenase C-terminal domain-like"/>
    <property type="match status" value="1"/>
</dbReference>
<feature type="binding site" evidence="7">
    <location>
        <position position="14"/>
    </location>
    <ligand>
        <name>NADPH</name>
        <dbReference type="ChEBI" id="CHEBI:57783"/>
    </ligand>
</feature>
<evidence type="ECO:0000256" key="1">
    <source>
        <dbReference type="ARBA" id="ARBA00011009"/>
    </source>
</evidence>
<dbReference type="STRING" id="1317121.ATO11_18800"/>
<sequence length="340" mass="35399">MARRAGRDVRLWVRDEAIAEAINATSHNPAYLPDIPLPEGIAATTDMADALRETDVVLLVVPSAAVREICAQAAPHLPKGVPVALCAKGIEEGSGYLMTQVAEEELPGHPVGVLSGPTFAAEAVKRHPTAATVAFPFGRDDRLAPEKSPAARLSVTLSGLNFRTHISDDVAGVEICGAVKNVIAIACGMMSGAGFAENTRAALITLGLQEMRTLIGALGGRDETVMGLAGLGDLSLTCSSTTSRNMALGTQLGQGIPRAECFEGRPVVVEGELNAINVCDLAARLGVAMPVTETVRAILHDGADLQASFAALWARPLLAEPDTMALAFTHPMAEGSEVPE</sequence>
<dbReference type="GO" id="GO:0051287">
    <property type="term" value="F:NAD binding"/>
    <property type="evidence" value="ECO:0007669"/>
    <property type="project" value="InterPro"/>
</dbReference>
<evidence type="ECO:0000256" key="2">
    <source>
        <dbReference type="ARBA" id="ARBA00022516"/>
    </source>
</evidence>
<keyword evidence="7 10" id="KW-0520">NAD</keyword>
<evidence type="ECO:0000259" key="13">
    <source>
        <dbReference type="Pfam" id="PF01210"/>
    </source>
</evidence>
<dbReference type="SUPFAM" id="SSF51735">
    <property type="entry name" value="NAD(P)-binding Rossmann-fold domains"/>
    <property type="match status" value="1"/>
</dbReference>
<comment type="pathway">
    <text evidence="7">Membrane lipid metabolism; glycerophospholipid metabolism.</text>
</comment>
<dbReference type="InterPro" id="IPR011128">
    <property type="entry name" value="G3P_DH_NAD-dep_N"/>
</dbReference>
<feature type="binding site" evidence="9">
    <location>
        <position position="88"/>
    </location>
    <ligand>
        <name>substrate</name>
    </ligand>
</feature>
<feature type="binding site" evidence="7">
    <location>
        <position position="233"/>
    </location>
    <ligand>
        <name>sn-glycerol 3-phosphate</name>
        <dbReference type="ChEBI" id="CHEBI:57597"/>
    </ligand>
</feature>
<name>A0A0L1JKA2_9RHOB</name>
<keyword evidence="7" id="KW-0521">NADP</keyword>
<comment type="function">
    <text evidence="7">Catalyzes the reduction of the glycolytic intermediate dihydroxyacetone phosphate (DHAP) to sn-glycerol 3-phosphate (G3P), the key precursor for phospholipid synthesis.</text>
</comment>
<keyword evidence="2 7" id="KW-0444">Lipid biosynthesis</keyword>
<keyword evidence="5 7" id="KW-0594">Phospholipid biosynthesis</keyword>
<feature type="domain" description="Glycerol-3-phosphate dehydrogenase NAD-dependent C-terminal" evidence="14">
    <location>
        <begin position="169"/>
        <end position="307"/>
    </location>
</feature>
<dbReference type="Gene3D" id="3.40.50.720">
    <property type="entry name" value="NAD(P)-binding Rossmann-like Domain"/>
    <property type="match status" value="1"/>
</dbReference>
<feature type="binding site" evidence="7">
    <location>
        <position position="88"/>
    </location>
    <ligand>
        <name>sn-glycerol 3-phosphate</name>
        <dbReference type="ChEBI" id="CHEBI:57597"/>
    </ligand>
</feature>
<feature type="binding site" evidence="7">
    <location>
        <position position="118"/>
    </location>
    <ligand>
        <name>sn-glycerol 3-phosphate</name>
        <dbReference type="ChEBI" id="CHEBI:57597"/>
    </ligand>
</feature>
<evidence type="ECO:0000256" key="9">
    <source>
        <dbReference type="PIRSR" id="PIRSR000114-2"/>
    </source>
</evidence>
<feature type="binding site" evidence="7">
    <location>
        <position position="270"/>
    </location>
    <ligand>
        <name>NADPH</name>
        <dbReference type="ChEBI" id="CHEBI:57783"/>
    </ligand>
</feature>
<dbReference type="Proteomes" id="UP000036938">
    <property type="component" value="Unassembled WGS sequence"/>
</dbReference>
<dbReference type="GO" id="GO:0006650">
    <property type="term" value="P:glycerophospholipid metabolic process"/>
    <property type="evidence" value="ECO:0007669"/>
    <property type="project" value="UniProtKB-UniRule"/>
</dbReference>
<protein>
    <recommendedName>
        <fullName evidence="7">Glycerol-3-phosphate dehydrogenase [NAD(P)+]</fullName>
        <ecNumber evidence="7">1.1.1.94</ecNumber>
    </recommendedName>
    <alternativeName>
        <fullName evidence="7">NAD(P)(+)-dependent glycerol-3-phosphate dehydrogenase</fullName>
    </alternativeName>
    <alternativeName>
        <fullName evidence="7">NAD(P)H-dependent dihydroxyacetone-phosphate reductase</fullName>
    </alternativeName>
</protein>
<dbReference type="PATRIC" id="fig|1317121.7.peg.860"/>
<dbReference type="GO" id="GO:0046167">
    <property type="term" value="P:glycerol-3-phosphate biosynthetic process"/>
    <property type="evidence" value="ECO:0007669"/>
    <property type="project" value="UniProtKB-UniRule"/>
</dbReference>
<feature type="binding site" evidence="9">
    <location>
        <begin position="244"/>
        <end position="245"/>
    </location>
    <ligand>
        <name>substrate</name>
    </ligand>
</feature>
<evidence type="ECO:0000256" key="6">
    <source>
        <dbReference type="ARBA" id="ARBA00023264"/>
    </source>
</evidence>
<feature type="binding site" evidence="7">
    <location>
        <position position="243"/>
    </location>
    <ligand>
        <name>sn-glycerol 3-phosphate</name>
        <dbReference type="ChEBI" id="CHEBI:57597"/>
    </ligand>
</feature>
<evidence type="ECO:0000256" key="7">
    <source>
        <dbReference type="HAMAP-Rule" id="MF_00394"/>
    </source>
</evidence>
<dbReference type="GO" id="GO:0141152">
    <property type="term" value="F:glycerol-3-phosphate dehydrogenase (NAD+) activity"/>
    <property type="evidence" value="ECO:0007669"/>
    <property type="project" value="RHEA"/>
</dbReference>
<keyword evidence="4 7" id="KW-0443">Lipid metabolism</keyword>
<dbReference type="HAMAP" id="MF_00394">
    <property type="entry name" value="NAD_Glyc3P_dehydrog"/>
    <property type="match status" value="1"/>
</dbReference>
<dbReference type="PRINTS" id="PR00077">
    <property type="entry name" value="GPDHDRGNASE"/>
</dbReference>
<evidence type="ECO:0000256" key="8">
    <source>
        <dbReference type="PIRSR" id="PIRSR000114-1"/>
    </source>
</evidence>
<dbReference type="PANTHER" id="PTHR11728">
    <property type="entry name" value="GLYCEROL-3-PHOSPHATE DEHYDROGENASE"/>
    <property type="match status" value="1"/>
</dbReference>
<dbReference type="InterPro" id="IPR006109">
    <property type="entry name" value="G3P_DH_NAD-dep_C"/>
</dbReference>
<proteinExistence type="inferred from homology"/>
<dbReference type="GO" id="GO:0005829">
    <property type="term" value="C:cytosol"/>
    <property type="evidence" value="ECO:0007669"/>
    <property type="project" value="TreeGrafter"/>
</dbReference>
<comment type="similarity">
    <text evidence="1 7 11">Belongs to the NAD-dependent glycerol-3-phosphate dehydrogenase family.</text>
</comment>
<dbReference type="GO" id="GO:0005975">
    <property type="term" value="P:carbohydrate metabolic process"/>
    <property type="evidence" value="ECO:0007669"/>
    <property type="project" value="InterPro"/>
</dbReference>
<feature type="binding site" evidence="7">
    <location>
        <position position="88"/>
    </location>
    <ligand>
        <name>NADPH</name>
        <dbReference type="ChEBI" id="CHEBI:57783"/>
    </ligand>
</feature>
<comment type="subcellular location">
    <subcellularLocation>
        <location evidence="7">Cytoplasm</location>
    </subcellularLocation>
</comment>
<keyword evidence="6 7" id="KW-1208">Phospholipid metabolism</keyword>
<feature type="binding site" evidence="10">
    <location>
        <position position="120"/>
    </location>
    <ligand>
        <name>NAD(+)</name>
        <dbReference type="ChEBI" id="CHEBI:57540"/>
    </ligand>
</feature>
<feature type="binding site" evidence="7">
    <location>
        <position position="268"/>
    </location>
    <ligand>
        <name>NADPH</name>
        <dbReference type="ChEBI" id="CHEBI:57783"/>
    </ligand>
</feature>
<dbReference type="EMBL" id="AQQZ01000013">
    <property type="protein sequence ID" value="KNG92180.1"/>
    <property type="molecule type" value="Genomic_DNA"/>
</dbReference>
<dbReference type="InterPro" id="IPR036291">
    <property type="entry name" value="NAD(P)-bd_dom_sf"/>
</dbReference>
<evidence type="ECO:0000256" key="3">
    <source>
        <dbReference type="ARBA" id="ARBA00023002"/>
    </source>
</evidence>
<keyword evidence="7" id="KW-0547">Nucleotide-binding</keyword>
<dbReference type="NCBIfam" id="NF000940">
    <property type="entry name" value="PRK00094.1-2"/>
    <property type="match status" value="1"/>
</dbReference>
<dbReference type="PANTHER" id="PTHR11728:SF1">
    <property type="entry name" value="GLYCEROL-3-PHOSPHATE DEHYDROGENASE [NAD(+)] 2, CHLOROPLASTIC"/>
    <property type="match status" value="1"/>
</dbReference>
<evidence type="ECO:0000256" key="12">
    <source>
        <dbReference type="RuleBase" id="RU000439"/>
    </source>
</evidence>
<evidence type="ECO:0000256" key="4">
    <source>
        <dbReference type="ARBA" id="ARBA00023098"/>
    </source>
</evidence>
<feature type="binding site" evidence="7">
    <location>
        <position position="245"/>
    </location>
    <ligand>
        <name>sn-glycerol 3-phosphate</name>
        <dbReference type="ChEBI" id="CHEBI:57597"/>
    </ligand>
</feature>
<gene>
    <name evidence="7" type="primary">gpsA</name>
    <name evidence="15" type="ORF">ATO11_18800</name>
</gene>
<dbReference type="GO" id="GO:0141153">
    <property type="term" value="F:glycerol-3-phosphate dehydrogenase (NADP+) activity"/>
    <property type="evidence" value="ECO:0007669"/>
    <property type="project" value="RHEA"/>
</dbReference>
<organism evidence="15 16">
    <name type="scientific">Pseudaestuariivita atlantica</name>
    <dbReference type="NCBI Taxonomy" id="1317121"/>
    <lineage>
        <taxon>Bacteria</taxon>
        <taxon>Pseudomonadati</taxon>
        <taxon>Pseudomonadota</taxon>
        <taxon>Alphaproteobacteria</taxon>
        <taxon>Rhodobacterales</taxon>
        <taxon>Paracoccaceae</taxon>
        <taxon>Pseudaestuariivita</taxon>
    </lineage>
</organism>
<feature type="binding site" evidence="7">
    <location>
        <position position="180"/>
    </location>
    <ligand>
        <name>sn-glycerol 3-phosphate</name>
        <dbReference type="ChEBI" id="CHEBI:57597"/>
    </ligand>
</feature>
<dbReference type="Gene3D" id="1.10.1040.10">
    <property type="entry name" value="N-(1-d-carboxylethyl)-l-norvaline Dehydrogenase, domain 2"/>
    <property type="match status" value="1"/>
</dbReference>
<dbReference type="UniPathway" id="UPA00940"/>
<dbReference type="Pfam" id="PF01210">
    <property type="entry name" value="NAD_Gly3P_dh_N"/>
    <property type="match status" value="1"/>
</dbReference>
<dbReference type="Pfam" id="PF07479">
    <property type="entry name" value="NAD_Gly3P_dh_C"/>
    <property type="match status" value="1"/>
</dbReference>
<comment type="caution">
    <text evidence="7">Lacks conserved residue(s) required for the propagation of feature annotation.</text>
</comment>
<dbReference type="EC" id="1.1.1.94" evidence="7"/>
<dbReference type="GO" id="GO:0046168">
    <property type="term" value="P:glycerol-3-phosphate catabolic process"/>
    <property type="evidence" value="ECO:0007669"/>
    <property type="project" value="InterPro"/>
</dbReference>
<feature type="active site" description="Proton acceptor" evidence="7 8">
    <location>
        <position position="180"/>
    </location>
</feature>
<dbReference type="AlphaFoldDB" id="A0A0L1JKA2"/>
<evidence type="ECO:0000256" key="11">
    <source>
        <dbReference type="RuleBase" id="RU000437"/>
    </source>
</evidence>
<evidence type="ECO:0000313" key="16">
    <source>
        <dbReference type="Proteomes" id="UP000036938"/>
    </source>
</evidence>